<protein>
    <recommendedName>
        <fullName evidence="4">Copper amine oxidase N-terminal domain-containing protein</fullName>
    </recommendedName>
</protein>
<feature type="chain" id="PRO_5038458514" description="Copper amine oxidase N-terminal domain-containing protein" evidence="1">
    <location>
        <begin position="28"/>
        <end position="172"/>
    </location>
</feature>
<accession>A0A1X7HAG1</accession>
<dbReference type="AlphaFoldDB" id="A0A1X7HAG1"/>
<organism evidence="2 3">
    <name type="scientific">Paenibacillus uliginis N3/975</name>
    <dbReference type="NCBI Taxonomy" id="1313296"/>
    <lineage>
        <taxon>Bacteria</taxon>
        <taxon>Bacillati</taxon>
        <taxon>Bacillota</taxon>
        <taxon>Bacilli</taxon>
        <taxon>Bacillales</taxon>
        <taxon>Paenibacillaceae</taxon>
        <taxon>Paenibacillus</taxon>
    </lineage>
</organism>
<evidence type="ECO:0008006" key="4">
    <source>
        <dbReference type="Google" id="ProtNLM"/>
    </source>
</evidence>
<feature type="signal peptide" evidence="1">
    <location>
        <begin position="1"/>
        <end position="27"/>
    </location>
</feature>
<gene>
    <name evidence="2" type="ORF">SAMN05661091_2209</name>
</gene>
<keyword evidence="1" id="KW-0732">Signal</keyword>
<dbReference type="RefSeq" id="WP_208919202.1">
    <property type="nucleotide sequence ID" value="NZ_LT840184.1"/>
</dbReference>
<sequence>MKKRVWKLTSVMLLVFMMMTTVGVASSNEDYKPVEKVSNQEAVFINSIEVKDGNVYLNVDPIQWYEGEEANEIFREREQDPEMTEAPNGYYIVNDTEEQVTLRVADDAEVLLQLYDHTGQVEDAEIFWNEAVSLNKFLSAYDKNDIIDMSWFPYHVTVEDGVVVKIIQQYTP</sequence>
<evidence type="ECO:0000256" key="1">
    <source>
        <dbReference type="SAM" id="SignalP"/>
    </source>
</evidence>
<evidence type="ECO:0000313" key="2">
    <source>
        <dbReference type="EMBL" id="SMF82651.1"/>
    </source>
</evidence>
<name>A0A1X7HAG1_9BACL</name>
<evidence type="ECO:0000313" key="3">
    <source>
        <dbReference type="Proteomes" id="UP000192940"/>
    </source>
</evidence>
<proteinExistence type="predicted"/>
<keyword evidence="3" id="KW-1185">Reference proteome</keyword>
<dbReference type="EMBL" id="LT840184">
    <property type="protein sequence ID" value="SMF82651.1"/>
    <property type="molecule type" value="Genomic_DNA"/>
</dbReference>
<dbReference type="Proteomes" id="UP000192940">
    <property type="component" value="Chromosome I"/>
</dbReference>
<reference evidence="2 3" key="1">
    <citation type="submission" date="2017-04" db="EMBL/GenBank/DDBJ databases">
        <authorList>
            <person name="Afonso C.L."/>
            <person name="Miller P.J."/>
            <person name="Scott M.A."/>
            <person name="Spackman E."/>
            <person name="Goraichik I."/>
            <person name="Dimitrov K.M."/>
            <person name="Suarez D.L."/>
            <person name="Swayne D.E."/>
        </authorList>
    </citation>
    <scope>NUCLEOTIDE SEQUENCE [LARGE SCALE GENOMIC DNA]</scope>
    <source>
        <strain evidence="2 3">N3/975</strain>
    </source>
</reference>